<dbReference type="AlphaFoldDB" id="A0ABD2KFS6"/>
<evidence type="ECO:0000313" key="2">
    <source>
        <dbReference type="EMBL" id="KAL3101558.1"/>
    </source>
</evidence>
<feature type="region of interest" description="Disordered" evidence="1">
    <location>
        <begin position="106"/>
        <end position="209"/>
    </location>
</feature>
<proteinExistence type="predicted"/>
<evidence type="ECO:0000313" key="3">
    <source>
        <dbReference type="Proteomes" id="UP001620626"/>
    </source>
</evidence>
<comment type="caution">
    <text evidence="2">The sequence shown here is derived from an EMBL/GenBank/DDBJ whole genome shotgun (WGS) entry which is preliminary data.</text>
</comment>
<organism evidence="2 3">
    <name type="scientific">Heterodera trifolii</name>
    <dbReference type="NCBI Taxonomy" id="157864"/>
    <lineage>
        <taxon>Eukaryota</taxon>
        <taxon>Metazoa</taxon>
        <taxon>Ecdysozoa</taxon>
        <taxon>Nematoda</taxon>
        <taxon>Chromadorea</taxon>
        <taxon>Rhabditida</taxon>
        <taxon>Tylenchina</taxon>
        <taxon>Tylenchomorpha</taxon>
        <taxon>Tylenchoidea</taxon>
        <taxon>Heteroderidae</taxon>
        <taxon>Heteroderinae</taxon>
        <taxon>Heterodera</taxon>
    </lineage>
</organism>
<gene>
    <name evidence="2" type="ORF">niasHT_023078</name>
</gene>
<feature type="compositionally biased region" description="Acidic residues" evidence="1">
    <location>
        <begin position="110"/>
        <end position="125"/>
    </location>
</feature>
<reference evidence="2 3" key="1">
    <citation type="submission" date="2024-10" db="EMBL/GenBank/DDBJ databases">
        <authorList>
            <person name="Kim D."/>
        </authorList>
    </citation>
    <scope>NUCLEOTIDE SEQUENCE [LARGE SCALE GENOMIC DNA]</scope>
    <source>
        <strain evidence="2">BH-2024</strain>
    </source>
</reference>
<protein>
    <submittedName>
        <fullName evidence="2">Uncharacterized protein</fullName>
    </submittedName>
</protein>
<keyword evidence="3" id="KW-1185">Reference proteome</keyword>
<evidence type="ECO:0000256" key="1">
    <source>
        <dbReference type="SAM" id="MobiDB-lite"/>
    </source>
</evidence>
<dbReference type="EMBL" id="JBICBT010000775">
    <property type="protein sequence ID" value="KAL3101558.1"/>
    <property type="molecule type" value="Genomic_DNA"/>
</dbReference>
<dbReference type="Proteomes" id="UP001620626">
    <property type="component" value="Unassembled WGS sequence"/>
</dbReference>
<feature type="compositionally biased region" description="Basic and acidic residues" evidence="1">
    <location>
        <begin position="126"/>
        <end position="145"/>
    </location>
</feature>
<sequence>MPDFSGQFDPNDSDCIEDRQEYFTDSVWQDSFKFCSFESCNHELEKSGLTIQESLEIFAGVQNKIDNAIDVTKKWHQQSEKRKTKRKCTKIRRDKYRCKWENNACVPITDEADDEKPEKSEDETDVEKPKKSEDEADVEKPKKSEDEADDEKPEKSEDEADVEKPKKSEDEADVEKPKKSEDKADVEKPKKNEEEADVEKPKKGEGLWQKVIARVLSGGKNPSSR</sequence>
<accession>A0ABD2KFS6</accession>
<feature type="compositionally biased region" description="Basic and acidic residues" evidence="1">
    <location>
        <begin position="162"/>
        <end position="205"/>
    </location>
</feature>
<name>A0ABD2KFS6_9BILA</name>
<feature type="compositionally biased region" description="Acidic residues" evidence="1">
    <location>
        <begin position="146"/>
        <end position="161"/>
    </location>
</feature>